<dbReference type="PANTHER" id="PTHR43709:SF3">
    <property type="entry name" value="ISOMERASE YBHH-RELATED"/>
    <property type="match status" value="1"/>
</dbReference>
<accession>A0ABW5UY87</accession>
<dbReference type="Pfam" id="PF04303">
    <property type="entry name" value="PrpF"/>
    <property type="match status" value="1"/>
</dbReference>
<dbReference type="EC" id="5.3.2.8" evidence="3"/>
<evidence type="ECO:0000313" key="3">
    <source>
        <dbReference type="EMBL" id="MFD2757357.1"/>
    </source>
</evidence>
<comment type="similarity">
    <text evidence="1">Belongs to the PrpF family.</text>
</comment>
<sequence>MSTGIPCFIIRGGTSKGAYFLAEDLPDNEGERDDLLLRIMGSPDARQIDGIGGAHPLTSKVAVIGANDGGIDYLFLQVGIDSAIVSDKQNCGNLLAGVGPFAIERGLWPAEEGITRVPIRLLNSAGSATAQVQTPNGRVEYDGDTRIDGVPGTAAAVVLDFADTAGSSCGALLPTGNQRDEIDGTPVTCIDNGMPVVVVAVQDLGVTGYESVAELESNVELCARVERLRIAAGLRMGLGDVTDATVPKVSLVAAPRSGGAISTRTFIPHRVHTSIGVLGAASVAAAALLDGSVANPLLEYTGSRIAIEHPTGAFEVEVELNGETVVRTAAVRTARPIFDGTVFPRPRR</sequence>
<protein>
    <submittedName>
        <fullName evidence="3">4-oxalomesaconate tautomerase</fullName>
        <ecNumber evidence="3">5.3.2.8</ecNumber>
    </submittedName>
</protein>
<evidence type="ECO:0000256" key="2">
    <source>
        <dbReference type="ARBA" id="ARBA00023235"/>
    </source>
</evidence>
<dbReference type="PANTHER" id="PTHR43709">
    <property type="entry name" value="ACONITATE ISOMERASE-RELATED"/>
    <property type="match status" value="1"/>
</dbReference>
<organism evidence="3 4">
    <name type="scientific">Gulosibacter faecalis</name>
    <dbReference type="NCBI Taxonomy" id="272240"/>
    <lineage>
        <taxon>Bacteria</taxon>
        <taxon>Bacillati</taxon>
        <taxon>Actinomycetota</taxon>
        <taxon>Actinomycetes</taxon>
        <taxon>Micrococcales</taxon>
        <taxon>Microbacteriaceae</taxon>
        <taxon>Gulosibacter</taxon>
    </lineage>
</organism>
<dbReference type="InterPro" id="IPR047687">
    <property type="entry name" value="OMA_tautomer-like"/>
</dbReference>
<dbReference type="RefSeq" id="WP_019617903.1">
    <property type="nucleotide sequence ID" value="NZ_JBHUNE010000003.1"/>
</dbReference>
<dbReference type="NCBIfam" id="NF033377">
    <property type="entry name" value="OMA_tautomer"/>
    <property type="match status" value="1"/>
</dbReference>
<gene>
    <name evidence="3" type="ORF">ACFSW7_03070</name>
</gene>
<dbReference type="SUPFAM" id="SSF54506">
    <property type="entry name" value="Diaminopimelate epimerase-like"/>
    <property type="match status" value="2"/>
</dbReference>
<dbReference type="GO" id="GO:0016853">
    <property type="term" value="F:isomerase activity"/>
    <property type="evidence" value="ECO:0007669"/>
    <property type="project" value="UniProtKB-KW"/>
</dbReference>
<dbReference type="Gene3D" id="3.10.310.10">
    <property type="entry name" value="Diaminopimelate Epimerase, Chain A, domain 1"/>
    <property type="match status" value="2"/>
</dbReference>
<dbReference type="InterPro" id="IPR007400">
    <property type="entry name" value="PrpF-like"/>
</dbReference>
<evidence type="ECO:0000313" key="4">
    <source>
        <dbReference type="Proteomes" id="UP001597492"/>
    </source>
</evidence>
<dbReference type="EMBL" id="JBHUNE010000003">
    <property type="protein sequence ID" value="MFD2757357.1"/>
    <property type="molecule type" value="Genomic_DNA"/>
</dbReference>
<dbReference type="Proteomes" id="UP001597492">
    <property type="component" value="Unassembled WGS sequence"/>
</dbReference>
<evidence type="ECO:0000256" key="1">
    <source>
        <dbReference type="ARBA" id="ARBA00007673"/>
    </source>
</evidence>
<name>A0ABW5UY87_9MICO</name>
<reference evidence="4" key="1">
    <citation type="journal article" date="2019" name="Int. J. Syst. Evol. Microbiol.">
        <title>The Global Catalogue of Microorganisms (GCM) 10K type strain sequencing project: providing services to taxonomists for standard genome sequencing and annotation.</title>
        <authorList>
            <consortium name="The Broad Institute Genomics Platform"/>
            <consortium name="The Broad Institute Genome Sequencing Center for Infectious Disease"/>
            <person name="Wu L."/>
            <person name="Ma J."/>
        </authorList>
    </citation>
    <scope>NUCLEOTIDE SEQUENCE [LARGE SCALE GENOMIC DNA]</scope>
    <source>
        <strain evidence="4">TISTR 1514</strain>
    </source>
</reference>
<comment type="caution">
    <text evidence="3">The sequence shown here is derived from an EMBL/GenBank/DDBJ whole genome shotgun (WGS) entry which is preliminary data.</text>
</comment>
<proteinExistence type="inferred from homology"/>
<keyword evidence="2 3" id="KW-0413">Isomerase</keyword>
<keyword evidence="4" id="KW-1185">Reference proteome</keyword>